<sequence>MQSSNKRIKDALYFIEENCYRNFKPWLEDEKVWIEEQGLTRMDDCIANGRIDILEQFIECLDTLHWILKGGNQR</sequence>
<proteinExistence type="predicted"/>
<reference evidence="1 2" key="1">
    <citation type="submission" date="2023-02" db="EMBL/GenBank/DDBJ databases">
        <title>Comparative genome analysis of Eubacterium limosum species.</title>
        <authorList>
            <person name="Bak J.E."/>
        </authorList>
    </citation>
    <scope>NUCLEOTIDE SEQUENCE [LARGE SCALE GENOMIC DNA]</scope>
    <source>
        <strain evidence="1 2">KGMB01548</strain>
    </source>
</reference>
<gene>
    <name evidence="1" type="ORF">PTZ04_18825</name>
</gene>
<protein>
    <submittedName>
        <fullName evidence="1">Uncharacterized protein</fullName>
    </submittedName>
</protein>
<dbReference type="Proteomes" id="UP001215087">
    <property type="component" value="Unassembled WGS sequence"/>
</dbReference>
<organism evidence="1 2">
    <name type="scientific">Eubacterium limosum</name>
    <dbReference type="NCBI Taxonomy" id="1736"/>
    <lineage>
        <taxon>Bacteria</taxon>
        <taxon>Bacillati</taxon>
        <taxon>Bacillota</taxon>
        <taxon>Clostridia</taxon>
        <taxon>Eubacteriales</taxon>
        <taxon>Eubacteriaceae</taxon>
        <taxon>Eubacterium</taxon>
    </lineage>
</organism>
<name>A0ABT5UVD9_EUBLI</name>
<keyword evidence="2" id="KW-1185">Reference proteome</keyword>
<evidence type="ECO:0000313" key="2">
    <source>
        <dbReference type="Proteomes" id="UP001215087"/>
    </source>
</evidence>
<accession>A0ABT5UVD9</accession>
<evidence type="ECO:0000313" key="1">
    <source>
        <dbReference type="EMBL" id="MDE1472314.1"/>
    </source>
</evidence>
<comment type="caution">
    <text evidence="1">The sequence shown here is derived from an EMBL/GenBank/DDBJ whole genome shotgun (WGS) entry which is preliminary data.</text>
</comment>
<dbReference type="EMBL" id="JAQSVD010000014">
    <property type="protein sequence ID" value="MDE1472314.1"/>
    <property type="molecule type" value="Genomic_DNA"/>
</dbReference>
<dbReference type="RefSeq" id="WP_274702998.1">
    <property type="nucleotide sequence ID" value="NZ_JAQSVD010000014.1"/>
</dbReference>